<name>A0A4U5NY76_STECR</name>
<keyword evidence="2" id="KW-1185">Reference proteome</keyword>
<dbReference type="Proteomes" id="UP000298663">
    <property type="component" value="Unassembled WGS sequence"/>
</dbReference>
<dbReference type="AlphaFoldDB" id="A0A4U5NY76"/>
<dbReference type="OrthoDB" id="5840404at2759"/>
<accession>A0A4U5NY76</accession>
<organism evidence="1 2">
    <name type="scientific">Steinernema carpocapsae</name>
    <name type="common">Entomopathogenic nematode</name>
    <dbReference type="NCBI Taxonomy" id="34508"/>
    <lineage>
        <taxon>Eukaryota</taxon>
        <taxon>Metazoa</taxon>
        <taxon>Ecdysozoa</taxon>
        <taxon>Nematoda</taxon>
        <taxon>Chromadorea</taxon>
        <taxon>Rhabditida</taxon>
        <taxon>Tylenchina</taxon>
        <taxon>Panagrolaimomorpha</taxon>
        <taxon>Strongyloidoidea</taxon>
        <taxon>Steinernematidae</taxon>
        <taxon>Steinernema</taxon>
    </lineage>
</organism>
<protein>
    <submittedName>
        <fullName evidence="1">Uncharacterized protein</fullName>
    </submittedName>
</protein>
<comment type="caution">
    <text evidence="1">The sequence shown here is derived from an EMBL/GenBank/DDBJ whole genome shotgun (WGS) entry which is preliminary data.</text>
</comment>
<evidence type="ECO:0000313" key="2">
    <source>
        <dbReference type="Proteomes" id="UP000298663"/>
    </source>
</evidence>
<dbReference type="EMBL" id="AZBU02000003">
    <property type="protein sequence ID" value="TKR88253.1"/>
    <property type="molecule type" value="Genomic_DNA"/>
</dbReference>
<sequence>MDASNSSNNATAVAQQLFDNRMSAAIIMTVNGPYRCLGQHSCHLGFETSENVWIRIWKNLHVPHGCQLW</sequence>
<reference evidence="1 2" key="1">
    <citation type="journal article" date="2015" name="Genome Biol.">
        <title>Comparative genomics of Steinernema reveals deeply conserved gene regulatory networks.</title>
        <authorList>
            <person name="Dillman A.R."/>
            <person name="Macchietto M."/>
            <person name="Porter C.F."/>
            <person name="Rogers A."/>
            <person name="Williams B."/>
            <person name="Antoshechkin I."/>
            <person name="Lee M.M."/>
            <person name="Goodwin Z."/>
            <person name="Lu X."/>
            <person name="Lewis E.E."/>
            <person name="Goodrich-Blair H."/>
            <person name="Stock S.P."/>
            <person name="Adams B.J."/>
            <person name="Sternberg P.W."/>
            <person name="Mortazavi A."/>
        </authorList>
    </citation>
    <scope>NUCLEOTIDE SEQUENCE [LARGE SCALE GENOMIC DNA]</scope>
    <source>
        <strain evidence="1 2">ALL</strain>
    </source>
</reference>
<evidence type="ECO:0000313" key="1">
    <source>
        <dbReference type="EMBL" id="TKR88253.1"/>
    </source>
</evidence>
<reference evidence="1 2" key="2">
    <citation type="journal article" date="2019" name="G3 (Bethesda)">
        <title>Hybrid Assembly of the Genome of the Entomopathogenic Nematode Steinernema carpocapsae Identifies the X-Chromosome.</title>
        <authorList>
            <person name="Serra L."/>
            <person name="Macchietto M."/>
            <person name="Macias-Munoz A."/>
            <person name="McGill C.J."/>
            <person name="Rodriguez I.M."/>
            <person name="Rodriguez B."/>
            <person name="Murad R."/>
            <person name="Mortazavi A."/>
        </authorList>
    </citation>
    <scope>NUCLEOTIDE SEQUENCE [LARGE SCALE GENOMIC DNA]</scope>
    <source>
        <strain evidence="1 2">ALL</strain>
    </source>
</reference>
<proteinExistence type="predicted"/>
<gene>
    <name evidence="1" type="ORF">L596_012526</name>
</gene>